<dbReference type="InterPro" id="IPR036236">
    <property type="entry name" value="Znf_C2H2_sf"/>
</dbReference>
<evidence type="ECO:0000256" key="9">
    <source>
        <dbReference type="ARBA" id="ARBA00023163"/>
    </source>
</evidence>
<dbReference type="PROSITE" id="PS50157">
    <property type="entry name" value="ZINC_FINGER_C2H2_2"/>
    <property type="match status" value="6"/>
</dbReference>
<feature type="domain" description="C2H2-type" evidence="12">
    <location>
        <begin position="158"/>
        <end position="185"/>
    </location>
</feature>
<protein>
    <submittedName>
        <fullName evidence="14">Zinc finger protein 709-like isoform X1</fullName>
    </submittedName>
</protein>
<gene>
    <name evidence="14" type="primary">LOC109677797</name>
</gene>
<keyword evidence="3" id="KW-0479">Metal-binding</keyword>
<proteinExistence type="inferred from homology"/>
<evidence type="ECO:0000256" key="8">
    <source>
        <dbReference type="ARBA" id="ARBA00023125"/>
    </source>
</evidence>
<dbReference type="InterPro" id="IPR013087">
    <property type="entry name" value="Znf_C2H2_type"/>
</dbReference>
<keyword evidence="6" id="KW-0862">Zinc</keyword>
<keyword evidence="7" id="KW-0805">Transcription regulation</keyword>
<dbReference type="FunFam" id="3.30.160.60:FF:000184">
    <property type="entry name" value="Zinc finger protein 333"/>
    <property type="match status" value="4"/>
</dbReference>
<dbReference type="PROSITE" id="PS50805">
    <property type="entry name" value="KRAB"/>
    <property type="match status" value="1"/>
</dbReference>
<dbReference type="SMART" id="SM00355">
    <property type="entry name" value="ZnF_C2H2"/>
    <property type="match status" value="7"/>
</dbReference>
<dbReference type="AlphaFoldDB" id="A0A8B7TNP2"/>
<sequence length="294" mass="34897">MESVTLEDVAVNFTQVEWALLTRSQKKLYRDVMRETFRNLAAVGQKWGDQTIKYVYRDPKKSRRRQVLKRCEHEESRQRGKMFSWNLEYIINMKTGIKPCETHVCGQACTGHLSYERHIVSDSGHTKRPYKCKKCGKAFKWPCDLRNHERTHTGEKPYKCQQCGKTFGCSTYYRRHARTHTGEKPYVCMHCGKGFRCSSFLQIHERIHTGEKPYVCTHCGKAFTRASTLRIHERNHNGEKPYVCEQCGKAFREYGKMKRHEKIHTRQKSYVCEHCWKVFRFSSSFQKHERTHAR</sequence>
<evidence type="ECO:0000259" key="12">
    <source>
        <dbReference type="PROSITE" id="PS50157"/>
    </source>
</evidence>
<comment type="similarity">
    <text evidence="2">Belongs to the krueppel C2H2-type zinc-finger protein family.</text>
</comment>
<evidence type="ECO:0000256" key="3">
    <source>
        <dbReference type="ARBA" id="ARBA00022723"/>
    </source>
</evidence>
<evidence type="ECO:0000256" key="11">
    <source>
        <dbReference type="PROSITE-ProRule" id="PRU00042"/>
    </source>
</evidence>
<dbReference type="PROSITE" id="PS00028">
    <property type="entry name" value="ZINC_FINGER_C2H2_1"/>
    <property type="match status" value="6"/>
</dbReference>
<comment type="subcellular location">
    <subcellularLocation>
        <location evidence="1">Nucleus</location>
    </subcellularLocation>
</comment>
<feature type="domain" description="KRAB" evidence="13">
    <location>
        <begin position="4"/>
        <end position="78"/>
    </location>
</feature>
<feature type="domain" description="C2H2-type" evidence="12">
    <location>
        <begin position="242"/>
        <end position="269"/>
    </location>
</feature>
<dbReference type="RefSeq" id="XP_020009178.1">
    <property type="nucleotide sequence ID" value="XM_020153589.1"/>
</dbReference>
<dbReference type="GO" id="GO:0008270">
    <property type="term" value="F:zinc ion binding"/>
    <property type="evidence" value="ECO:0007669"/>
    <property type="project" value="UniProtKB-KW"/>
</dbReference>
<evidence type="ECO:0000259" key="13">
    <source>
        <dbReference type="PROSITE" id="PS50805"/>
    </source>
</evidence>
<reference evidence="14" key="1">
    <citation type="submission" date="2025-08" db="UniProtKB">
        <authorList>
            <consortium name="RefSeq"/>
        </authorList>
    </citation>
    <scope>IDENTIFICATION</scope>
    <source>
        <tissue evidence="14">Leukocyte</tissue>
    </source>
</reference>
<feature type="domain" description="C2H2-type" evidence="12">
    <location>
        <begin position="130"/>
        <end position="157"/>
    </location>
</feature>
<evidence type="ECO:0000256" key="4">
    <source>
        <dbReference type="ARBA" id="ARBA00022737"/>
    </source>
</evidence>
<evidence type="ECO:0000256" key="6">
    <source>
        <dbReference type="ARBA" id="ARBA00022833"/>
    </source>
</evidence>
<dbReference type="GO" id="GO:0000978">
    <property type="term" value="F:RNA polymerase II cis-regulatory region sequence-specific DNA binding"/>
    <property type="evidence" value="ECO:0007669"/>
    <property type="project" value="TreeGrafter"/>
</dbReference>
<dbReference type="GO" id="GO:0000981">
    <property type="term" value="F:DNA-binding transcription factor activity, RNA polymerase II-specific"/>
    <property type="evidence" value="ECO:0007669"/>
    <property type="project" value="TreeGrafter"/>
</dbReference>
<dbReference type="Pfam" id="PF13894">
    <property type="entry name" value="zf-C2H2_4"/>
    <property type="match status" value="1"/>
</dbReference>
<dbReference type="Pfam" id="PF01352">
    <property type="entry name" value="KRAB"/>
    <property type="match status" value="1"/>
</dbReference>
<keyword evidence="5 11" id="KW-0863">Zinc-finger</keyword>
<dbReference type="Gene3D" id="3.30.160.60">
    <property type="entry name" value="Classic Zinc Finger"/>
    <property type="match status" value="6"/>
</dbReference>
<keyword evidence="10" id="KW-0539">Nucleus</keyword>
<feature type="domain" description="C2H2-type" evidence="12">
    <location>
        <begin position="186"/>
        <end position="213"/>
    </location>
</feature>
<keyword evidence="4" id="KW-0677">Repeat</keyword>
<dbReference type="FunFam" id="3.30.160.60:FF:000770">
    <property type="entry name" value="zinc finger protein 16"/>
    <property type="match status" value="1"/>
</dbReference>
<dbReference type="SUPFAM" id="SSF57667">
    <property type="entry name" value="beta-beta-alpha zinc fingers"/>
    <property type="match status" value="4"/>
</dbReference>
<dbReference type="CDD" id="cd07765">
    <property type="entry name" value="KRAB_A-box"/>
    <property type="match status" value="1"/>
</dbReference>
<evidence type="ECO:0000256" key="1">
    <source>
        <dbReference type="ARBA" id="ARBA00004123"/>
    </source>
</evidence>
<feature type="domain" description="C2H2-type" evidence="12">
    <location>
        <begin position="214"/>
        <end position="241"/>
    </location>
</feature>
<keyword evidence="9" id="KW-0804">Transcription</keyword>
<dbReference type="SMART" id="SM00349">
    <property type="entry name" value="KRAB"/>
    <property type="match status" value="1"/>
</dbReference>
<dbReference type="KEGG" id="ccan:109677797"/>
<dbReference type="OrthoDB" id="6077919at2759"/>
<evidence type="ECO:0000256" key="5">
    <source>
        <dbReference type="ARBA" id="ARBA00022771"/>
    </source>
</evidence>
<accession>A0A8B7TNP2</accession>
<name>A0A8B7TNP2_CASCN</name>
<dbReference type="PANTHER" id="PTHR23235">
    <property type="entry name" value="KRUEPPEL-LIKE TRANSCRIPTION FACTOR"/>
    <property type="match status" value="1"/>
</dbReference>
<evidence type="ECO:0000313" key="14">
    <source>
        <dbReference type="RefSeq" id="XP_020009178.1"/>
    </source>
</evidence>
<organism evidence="14">
    <name type="scientific">Castor canadensis</name>
    <name type="common">American beaver</name>
    <dbReference type="NCBI Taxonomy" id="51338"/>
    <lineage>
        <taxon>Eukaryota</taxon>
        <taxon>Metazoa</taxon>
        <taxon>Chordata</taxon>
        <taxon>Craniata</taxon>
        <taxon>Vertebrata</taxon>
        <taxon>Euteleostomi</taxon>
        <taxon>Mammalia</taxon>
        <taxon>Eutheria</taxon>
        <taxon>Euarchontoglires</taxon>
        <taxon>Glires</taxon>
        <taxon>Rodentia</taxon>
        <taxon>Castorimorpha</taxon>
        <taxon>Castoridae</taxon>
        <taxon>Castor</taxon>
    </lineage>
</organism>
<dbReference type="GO" id="GO:0005634">
    <property type="term" value="C:nucleus"/>
    <property type="evidence" value="ECO:0007669"/>
    <property type="project" value="UniProtKB-SubCell"/>
</dbReference>
<dbReference type="Gene3D" id="6.10.140.140">
    <property type="match status" value="1"/>
</dbReference>
<evidence type="ECO:0000256" key="2">
    <source>
        <dbReference type="ARBA" id="ARBA00006991"/>
    </source>
</evidence>
<evidence type="ECO:0000256" key="7">
    <source>
        <dbReference type="ARBA" id="ARBA00023015"/>
    </source>
</evidence>
<keyword evidence="8" id="KW-0238">DNA-binding</keyword>
<dbReference type="InterPro" id="IPR036051">
    <property type="entry name" value="KRAB_dom_sf"/>
</dbReference>
<dbReference type="InterPro" id="IPR001909">
    <property type="entry name" value="KRAB"/>
</dbReference>
<dbReference type="PANTHER" id="PTHR23235:SF142">
    <property type="entry name" value="ZINC FINGER PROTEIN 384"/>
    <property type="match status" value="1"/>
</dbReference>
<dbReference type="SUPFAM" id="SSF109640">
    <property type="entry name" value="KRAB domain (Kruppel-associated box)"/>
    <property type="match status" value="1"/>
</dbReference>
<dbReference type="Pfam" id="PF00096">
    <property type="entry name" value="zf-C2H2"/>
    <property type="match status" value="3"/>
</dbReference>
<feature type="domain" description="C2H2-type" evidence="12">
    <location>
        <begin position="270"/>
        <end position="294"/>
    </location>
</feature>
<evidence type="ECO:0000256" key="10">
    <source>
        <dbReference type="ARBA" id="ARBA00023242"/>
    </source>
</evidence>